<feature type="region of interest" description="Disordered" evidence="1">
    <location>
        <begin position="1"/>
        <end position="44"/>
    </location>
</feature>
<accession>A0A9N9LYN3</accession>
<evidence type="ECO:0000313" key="3">
    <source>
        <dbReference type="Proteomes" id="UP000701801"/>
    </source>
</evidence>
<dbReference type="Proteomes" id="UP000701801">
    <property type="component" value="Unassembled WGS sequence"/>
</dbReference>
<sequence>MSIHKTTWESGITKFGRENSEVRGTYEKRTENQPGIRTVNSTEPPIHPIFSRAAITQSEKPLAGQNVIDVSSFALLLLETSASRRSVGGFGTAV</sequence>
<comment type="caution">
    <text evidence="2">The sequence shown here is derived from an EMBL/GenBank/DDBJ whole genome shotgun (WGS) entry which is preliminary data.</text>
</comment>
<feature type="compositionally biased region" description="Polar residues" evidence="1">
    <location>
        <begin position="1"/>
        <end position="10"/>
    </location>
</feature>
<feature type="compositionally biased region" description="Basic and acidic residues" evidence="1">
    <location>
        <begin position="15"/>
        <end position="31"/>
    </location>
</feature>
<evidence type="ECO:0000313" key="2">
    <source>
        <dbReference type="EMBL" id="CAG8980859.1"/>
    </source>
</evidence>
<evidence type="ECO:0000256" key="1">
    <source>
        <dbReference type="SAM" id="MobiDB-lite"/>
    </source>
</evidence>
<keyword evidence="3" id="KW-1185">Reference proteome</keyword>
<organism evidence="2 3">
    <name type="scientific">Hymenoscyphus albidus</name>
    <dbReference type="NCBI Taxonomy" id="595503"/>
    <lineage>
        <taxon>Eukaryota</taxon>
        <taxon>Fungi</taxon>
        <taxon>Dikarya</taxon>
        <taxon>Ascomycota</taxon>
        <taxon>Pezizomycotina</taxon>
        <taxon>Leotiomycetes</taxon>
        <taxon>Helotiales</taxon>
        <taxon>Helotiaceae</taxon>
        <taxon>Hymenoscyphus</taxon>
    </lineage>
</organism>
<dbReference type="EMBL" id="CAJVRM010000421">
    <property type="protein sequence ID" value="CAG8980859.1"/>
    <property type="molecule type" value="Genomic_DNA"/>
</dbReference>
<reference evidence="2" key="1">
    <citation type="submission" date="2021-07" db="EMBL/GenBank/DDBJ databases">
        <authorList>
            <person name="Durling M."/>
        </authorList>
    </citation>
    <scope>NUCLEOTIDE SEQUENCE</scope>
</reference>
<proteinExistence type="predicted"/>
<dbReference type="AlphaFoldDB" id="A0A9N9LYN3"/>
<feature type="compositionally biased region" description="Polar residues" evidence="1">
    <location>
        <begin position="32"/>
        <end position="43"/>
    </location>
</feature>
<name>A0A9N9LYN3_9HELO</name>
<protein>
    <submittedName>
        <fullName evidence="2">Uncharacterized protein</fullName>
    </submittedName>
</protein>
<gene>
    <name evidence="2" type="ORF">HYALB_00013052</name>
</gene>